<gene>
    <name evidence="2" type="ORF">L1I42_05805</name>
</gene>
<proteinExistence type="predicted"/>
<organism evidence="2 3">
    <name type="scientific">Maritalea mediterranea</name>
    <dbReference type="NCBI Taxonomy" id="2909667"/>
    <lineage>
        <taxon>Bacteria</taxon>
        <taxon>Pseudomonadati</taxon>
        <taxon>Pseudomonadota</taxon>
        <taxon>Alphaproteobacteria</taxon>
        <taxon>Hyphomicrobiales</taxon>
        <taxon>Devosiaceae</taxon>
        <taxon>Maritalea</taxon>
    </lineage>
</organism>
<sequence>MKSYEHKLLQALTELHEKKLFWSSEPIEPPRIALWLHKKFGWQTPPLLYMGFWQNALLLCTILTPTKLLFDFFFFSGPAFMSTMGYWFGFVGFLLLAPTITAGLIRVVSWRKSLTPWEMSFSPDPSAKCR</sequence>
<reference evidence="2 3" key="1">
    <citation type="submission" date="2022-01" db="EMBL/GenBank/DDBJ databases">
        <title>Maritalea mediterranea sp. nov., isolated from marine plastic residues from the Malva-rosa beach (Valencia, Spain).</title>
        <authorList>
            <person name="Vidal-Verdu A."/>
            <person name="Molina-Menor E."/>
            <person name="Pascual J."/>
            <person name="Pereto J."/>
            <person name="Porcar M."/>
        </authorList>
    </citation>
    <scope>NUCLEOTIDE SEQUENCE [LARGE SCALE GENOMIC DNA]</scope>
    <source>
        <strain evidence="2 3">P4.10X</strain>
    </source>
</reference>
<feature type="transmembrane region" description="Helical" evidence="1">
    <location>
        <begin position="47"/>
        <end position="64"/>
    </location>
</feature>
<keyword evidence="1" id="KW-0812">Transmembrane</keyword>
<keyword evidence="1" id="KW-1133">Transmembrane helix</keyword>
<accession>A0ABS9E566</accession>
<dbReference type="InterPro" id="IPR045644">
    <property type="entry name" value="DUF6404"/>
</dbReference>
<dbReference type="Pfam" id="PF19942">
    <property type="entry name" value="DUF6404"/>
    <property type="match status" value="1"/>
</dbReference>
<evidence type="ECO:0000313" key="3">
    <source>
        <dbReference type="Proteomes" id="UP001201217"/>
    </source>
</evidence>
<protein>
    <submittedName>
        <fullName evidence="2">DUF6404 family protein</fullName>
    </submittedName>
</protein>
<dbReference type="Proteomes" id="UP001201217">
    <property type="component" value="Unassembled WGS sequence"/>
</dbReference>
<dbReference type="EMBL" id="JAKGTI010000001">
    <property type="protein sequence ID" value="MCF4098001.1"/>
    <property type="molecule type" value="Genomic_DNA"/>
</dbReference>
<name>A0ABS9E566_9HYPH</name>
<dbReference type="RefSeq" id="WP_236113540.1">
    <property type="nucleotide sequence ID" value="NZ_JAKGTI010000001.1"/>
</dbReference>
<evidence type="ECO:0000313" key="2">
    <source>
        <dbReference type="EMBL" id="MCF4098001.1"/>
    </source>
</evidence>
<feature type="transmembrane region" description="Helical" evidence="1">
    <location>
        <begin position="84"/>
        <end position="105"/>
    </location>
</feature>
<keyword evidence="1" id="KW-0472">Membrane</keyword>
<evidence type="ECO:0000256" key="1">
    <source>
        <dbReference type="SAM" id="Phobius"/>
    </source>
</evidence>
<keyword evidence="3" id="KW-1185">Reference proteome</keyword>
<comment type="caution">
    <text evidence="2">The sequence shown here is derived from an EMBL/GenBank/DDBJ whole genome shotgun (WGS) entry which is preliminary data.</text>
</comment>